<sequence length="356" mass="41855">MASKKDQLKNIINLVKIAELNDDQDAMNIDQNTEFDEHLALYYKILNSEIDYNKIPKSYNWVQNCLFNYRDKEFRKTLRMDKETFWILVDKIKFHPVFYSNSNNNQTDIAIQLAVVLYRLGSNASLWTIAVLFEKCEQTILNFLDRLIIAIRSLKDEYIVGFPIVIGAIDGSHIPLMEASSKINKDIYMSHKHRYGIHLQAIIDHKGYFTCYEIGWPASVHDAKVFKHSYIYKNNNLFIETEDYLLGDPAYPLLSWIITPFKDPQGSNAQQQKYYNTCHSKTRVIVEQAFGKLKARFSFLKNMRLKDTKKNNDEWEENDNNDEIDDSELIYEFDEDEDLISRNNAKIKQQNLLEII</sequence>
<gene>
    <name evidence="1" type="ORF">SPELUC_LOCUS7397</name>
</gene>
<reference evidence="1" key="1">
    <citation type="submission" date="2021-06" db="EMBL/GenBank/DDBJ databases">
        <authorList>
            <person name="Kallberg Y."/>
            <person name="Tangrot J."/>
            <person name="Rosling A."/>
        </authorList>
    </citation>
    <scope>NUCLEOTIDE SEQUENCE</scope>
    <source>
        <strain evidence="1">28 12/20/2015</strain>
    </source>
</reference>
<accession>A0ACA9MQW5</accession>
<dbReference type="Proteomes" id="UP000789366">
    <property type="component" value="Unassembled WGS sequence"/>
</dbReference>
<keyword evidence="2" id="KW-1185">Reference proteome</keyword>
<comment type="caution">
    <text evidence="1">The sequence shown here is derived from an EMBL/GenBank/DDBJ whole genome shotgun (WGS) entry which is preliminary data.</text>
</comment>
<name>A0ACA9MQW5_9GLOM</name>
<dbReference type="EMBL" id="CAJVPW010009726">
    <property type="protein sequence ID" value="CAG8608261.1"/>
    <property type="molecule type" value="Genomic_DNA"/>
</dbReference>
<feature type="non-terminal residue" evidence="1">
    <location>
        <position position="356"/>
    </location>
</feature>
<proteinExistence type="predicted"/>
<evidence type="ECO:0000313" key="2">
    <source>
        <dbReference type="Proteomes" id="UP000789366"/>
    </source>
</evidence>
<protein>
    <submittedName>
        <fullName evidence="1">13254_t:CDS:1</fullName>
    </submittedName>
</protein>
<evidence type="ECO:0000313" key="1">
    <source>
        <dbReference type="EMBL" id="CAG8608261.1"/>
    </source>
</evidence>
<organism evidence="1 2">
    <name type="scientific">Cetraspora pellucida</name>
    <dbReference type="NCBI Taxonomy" id="1433469"/>
    <lineage>
        <taxon>Eukaryota</taxon>
        <taxon>Fungi</taxon>
        <taxon>Fungi incertae sedis</taxon>
        <taxon>Mucoromycota</taxon>
        <taxon>Glomeromycotina</taxon>
        <taxon>Glomeromycetes</taxon>
        <taxon>Diversisporales</taxon>
        <taxon>Gigasporaceae</taxon>
        <taxon>Cetraspora</taxon>
    </lineage>
</organism>